<keyword evidence="3" id="KW-0999">Mitochondrion inner membrane</keyword>
<name>A0A5N6X1I1_9EURO</name>
<evidence type="ECO:0000259" key="5">
    <source>
        <dbReference type="SMART" id="SM00382"/>
    </source>
</evidence>
<keyword evidence="3" id="KW-0472">Membrane</keyword>
<evidence type="ECO:0000256" key="1">
    <source>
        <dbReference type="ARBA" id="ARBA00004434"/>
    </source>
</evidence>
<proteinExistence type="inferred from homology"/>
<dbReference type="Pfam" id="PF00004">
    <property type="entry name" value="AAA"/>
    <property type="match status" value="1"/>
</dbReference>
<dbReference type="InterPro" id="IPR027417">
    <property type="entry name" value="P-loop_NTPase"/>
</dbReference>
<dbReference type="PROSITE" id="PS00674">
    <property type="entry name" value="AAA"/>
    <property type="match status" value="1"/>
</dbReference>
<dbReference type="Proteomes" id="UP000325945">
    <property type="component" value="Unassembled WGS sequence"/>
</dbReference>
<dbReference type="SUPFAM" id="SSF52540">
    <property type="entry name" value="P-loop containing nucleoside triphosphate hydrolases"/>
    <property type="match status" value="1"/>
</dbReference>
<gene>
    <name evidence="6" type="ORF">BDV39DRAFT_215428</name>
</gene>
<evidence type="ECO:0000256" key="2">
    <source>
        <dbReference type="ARBA" id="ARBA00007448"/>
    </source>
</evidence>
<accession>A0A5N6X1I1</accession>
<protein>
    <recommendedName>
        <fullName evidence="5">AAA+ ATPase domain-containing protein</fullName>
    </recommendedName>
</protein>
<reference evidence="7" key="1">
    <citation type="submission" date="2019-04" db="EMBL/GenBank/DDBJ databases">
        <title>Friends and foes A comparative genomics studyof 23 Aspergillus species from section Flavi.</title>
        <authorList>
            <consortium name="DOE Joint Genome Institute"/>
            <person name="Kjaerbolling I."/>
            <person name="Vesth T."/>
            <person name="Frisvad J.C."/>
            <person name="Nybo J.L."/>
            <person name="Theobald S."/>
            <person name="Kildgaard S."/>
            <person name="Isbrandt T."/>
            <person name="Kuo A."/>
            <person name="Sato A."/>
            <person name="Lyhne E.K."/>
            <person name="Kogle M.E."/>
            <person name="Wiebenga A."/>
            <person name="Kun R.S."/>
            <person name="Lubbers R.J."/>
            <person name="Makela M.R."/>
            <person name="Barry K."/>
            <person name="Chovatia M."/>
            <person name="Clum A."/>
            <person name="Daum C."/>
            <person name="Haridas S."/>
            <person name="He G."/>
            <person name="LaButti K."/>
            <person name="Lipzen A."/>
            <person name="Mondo S."/>
            <person name="Riley R."/>
            <person name="Salamov A."/>
            <person name="Simmons B.A."/>
            <person name="Magnuson J.K."/>
            <person name="Henrissat B."/>
            <person name="Mortensen U.H."/>
            <person name="Larsen T.O."/>
            <person name="Devries R.P."/>
            <person name="Grigoriev I.V."/>
            <person name="Machida M."/>
            <person name="Baker S.E."/>
            <person name="Andersen M.R."/>
        </authorList>
    </citation>
    <scope>NUCLEOTIDE SEQUENCE [LARGE SCALE GENOMIC DNA]</scope>
    <source>
        <strain evidence="7">CBS 130017</strain>
    </source>
</reference>
<dbReference type="GO" id="GO:0016887">
    <property type="term" value="F:ATP hydrolysis activity"/>
    <property type="evidence" value="ECO:0007669"/>
    <property type="project" value="InterPro"/>
</dbReference>
<evidence type="ECO:0000256" key="3">
    <source>
        <dbReference type="ARBA" id="ARBA00022792"/>
    </source>
</evidence>
<dbReference type="InterPro" id="IPR003959">
    <property type="entry name" value="ATPase_AAA_core"/>
</dbReference>
<dbReference type="InterPro" id="IPR003593">
    <property type="entry name" value="AAA+_ATPase"/>
</dbReference>
<dbReference type="InterPro" id="IPR050747">
    <property type="entry name" value="Mitochondrial_chaperone_BCS1"/>
</dbReference>
<keyword evidence="4" id="KW-0547">Nucleotide-binding</keyword>
<keyword evidence="3" id="KW-0496">Mitochondrion</keyword>
<dbReference type="GO" id="GO:0005524">
    <property type="term" value="F:ATP binding"/>
    <property type="evidence" value="ECO:0007669"/>
    <property type="project" value="UniProtKB-KW"/>
</dbReference>
<dbReference type="PANTHER" id="PTHR23070">
    <property type="entry name" value="BCS1 AAA-TYPE ATPASE"/>
    <property type="match status" value="1"/>
</dbReference>
<evidence type="ECO:0000313" key="7">
    <source>
        <dbReference type="Proteomes" id="UP000325945"/>
    </source>
</evidence>
<organism evidence="6 7">
    <name type="scientific">Aspergillus sergii</name>
    <dbReference type="NCBI Taxonomy" id="1034303"/>
    <lineage>
        <taxon>Eukaryota</taxon>
        <taxon>Fungi</taxon>
        <taxon>Dikarya</taxon>
        <taxon>Ascomycota</taxon>
        <taxon>Pezizomycotina</taxon>
        <taxon>Eurotiomycetes</taxon>
        <taxon>Eurotiomycetidae</taxon>
        <taxon>Eurotiales</taxon>
        <taxon>Aspergillaceae</taxon>
        <taxon>Aspergillus</taxon>
        <taxon>Aspergillus subgen. Circumdati</taxon>
    </lineage>
</organism>
<comment type="subcellular location">
    <subcellularLocation>
        <location evidence="1">Mitochondrion inner membrane</location>
        <topology evidence="1">Single-pass membrane protein</topology>
    </subcellularLocation>
</comment>
<keyword evidence="4" id="KW-0067">ATP-binding</keyword>
<dbReference type="Gene3D" id="3.40.50.300">
    <property type="entry name" value="P-loop containing nucleotide triphosphate hydrolases"/>
    <property type="match status" value="1"/>
</dbReference>
<dbReference type="GO" id="GO:0005743">
    <property type="term" value="C:mitochondrial inner membrane"/>
    <property type="evidence" value="ECO:0007669"/>
    <property type="project" value="UniProtKB-SubCell"/>
</dbReference>
<dbReference type="AlphaFoldDB" id="A0A5N6X1I1"/>
<comment type="similarity">
    <text evidence="2">Belongs to the AAA ATPase family. BCS1 subfamily.</text>
</comment>
<evidence type="ECO:0000256" key="4">
    <source>
        <dbReference type="RuleBase" id="RU003651"/>
    </source>
</evidence>
<dbReference type="Pfam" id="PF08740">
    <property type="entry name" value="BCS1_N"/>
    <property type="match status" value="1"/>
</dbReference>
<feature type="domain" description="AAA+ ATPase" evidence="5">
    <location>
        <begin position="256"/>
        <end position="405"/>
    </location>
</feature>
<dbReference type="EMBL" id="ML741795">
    <property type="protein sequence ID" value="KAE8327061.1"/>
    <property type="molecule type" value="Genomic_DNA"/>
</dbReference>
<dbReference type="InterPro" id="IPR014851">
    <property type="entry name" value="BCS1_N"/>
</dbReference>
<dbReference type="SMART" id="SM00382">
    <property type="entry name" value="AAA"/>
    <property type="match status" value="1"/>
</dbReference>
<dbReference type="InterPro" id="IPR003960">
    <property type="entry name" value="ATPase_AAA_CS"/>
</dbReference>
<evidence type="ECO:0000313" key="6">
    <source>
        <dbReference type="EMBL" id="KAE8327061.1"/>
    </source>
</evidence>
<keyword evidence="7" id="KW-1185">Reference proteome</keyword>
<sequence length="690" mass="78840">MAFAMNSTSAISGMLLPQVILEAFVPGYGWLPHLLTSYFNIDKSPYIFASISFCFYALPEFWERFQSLLLRLAESVEVPYHDELYDQVIRWISSHPGLTQTQRSTAATRMDIAPSWNTDKNEKNFSDEDNTKLEKNPREFWMEQKLRDKLGLIHFTPAAFQTTVFKYNAPWNKQALRDFLAGIQKTVAEKDNDSLMIRRAFKYGSDFRWAVALSKQPRRLSTIALDHDLKNQIISDIQDYLLPRTRRWYRLRNFPYRRGYLFYGPPGTGKSSFCLAIASLLQLDIYVIDLTMNGLNKNTLTLLFQSLPERCIVLFGDVDQAGIQKRKSEKPLLETPEEINGKECIVAEAPGRERPLNSITLGAVLNVIDGVSAQDGRILMMTTNHIDQLDLALLRPGRVDMKAFFGYAQRFAIAELFLLMYSEPTDGPFMAKQMPNGSIYPLTPPASPAWTPGDIASLSTIFADTVPPNRYTAAEIQNVLLQYRYDPWLAVTHVSEWAYGDLRLDLEQSLFALHTSCSRFNVCGTDYRLTISALIFSWLRHEPGSEESSQHGTSNCFQPYLLLLQQPAFDENVPSLWTTPTDAVGEVDPSLQAALQRVVVTQTGMQLSKIVYDAPFRKRDDWLDFPYIIHTSSLEPEREEKVQINSRICQKYEWVAENEVKNGEYQCSHEEKGTILKAFSVIKKRELDLP</sequence>